<dbReference type="FunFam" id="2.40.50.140:FF:000003">
    <property type="entry name" value="50S ribosomal protein L2"/>
    <property type="match status" value="1"/>
</dbReference>
<dbReference type="GO" id="GO:0019843">
    <property type="term" value="F:rRNA binding"/>
    <property type="evidence" value="ECO:0007669"/>
    <property type="project" value="UniProtKB-UniRule"/>
</dbReference>
<keyword evidence="5" id="KW-0694">RNA-binding</keyword>
<dbReference type="FunFam" id="2.30.30.30:FF:000001">
    <property type="entry name" value="50S ribosomal protein L2"/>
    <property type="match status" value="1"/>
</dbReference>
<feature type="region of interest" description="Disordered" evidence="6">
    <location>
        <begin position="230"/>
        <end position="282"/>
    </location>
</feature>
<dbReference type="Gene3D" id="2.40.50.140">
    <property type="entry name" value="Nucleic acid-binding proteins"/>
    <property type="match status" value="1"/>
</dbReference>
<dbReference type="GO" id="GO:0003735">
    <property type="term" value="F:structural constituent of ribosome"/>
    <property type="evidence" value="ECO:0007669"/>
    <property type="project" value="InterPro"/>
</dbReference>
<dbReference type="SMART" id="SM01383">
    <property type="entry name" value="Ribosomal_L2"/>
    <property type="match status" value="1"/>
</dbReference>
<reference evidence="9" key="1">
    <citation type="submission" date="2016-04" db="EMBL/GenBank/DDBJ databases">
        <authorList>
            <person name="Evans L.H."/>
            <person name="Alamgir A."/>
            <person name="Owens N."/>
            <person name="Weber N.D."/>
            <person name="Virtaneva K."/>
            <person name="Barbian K."/>
            <person name="Babar A."/>
            <person name="Rosenke K."/>
        </authorList>
    </citation>
    <scope>NUCLEOTIDE SEQUENCE</scope>
    <source>
        <strain evidence="9">92-2</strain>
    </source>
</reference>
<dbReference type="FunFam" id="4.10.950.10:FF:000001">
    <property type="entry name" value="50S ribosomal protein L2"/>
    <property type="match status" value="1"/>
</dbReference>
<dbReference type="SMART" id="SM01382">
    <property type="entry name" value="Ribosomal_L2_C"/>
    <property type="match status" value="1"/>
</dbReference>
<comment type="function">
    <text evidence="5">One of the primary rRNA binding proteins. Required for association of the 30S and 50S subunits to form the 70S ribosome, for tRNA binding and peptide bond formation. It has been suggested to have peptidyltransferase activity; this is somewhat controversial. Makes several contacts with the 16S rRNA in the 70S ribosome.</text>
</comment>
<accession>A0A212J8J7</accession>
<dbReference type="AlphaFoldDB" id="A0A212J8J7"/>
<keyword evidence="3 5" id="KW-0687">Ribonucleoprotein</keyword>
<dbReference type="InterPro" id="IPR022666">
    <property type="entry name" value="Ribosomal_uL2_RNA-bd_dom"/>
</dbReference>
<proteinExistence type="inferred from homology"/>
<dbReference type="PANTHER" id="PTHR13691">
    <property type="entry name" value="RIBOSOMAL PROTEIN L2"/>
    <property type="match status" value="1"/>
</dbReference>
<comment type="similarity">
    <text evidence="1 5">Belongs to the universal ribosomal protein uL2 family.</text>
</comment>
<evidence type="ECO:0000256" key="4">
    <source>
        <dbReference type="ARBA" id="ARBA00035242"/>
    </source>
</evidence>
<feature type="domain" description="Large ribosomal subunit protein uL2 RNA-binding" evidence="8">
    <location>
        <begin position="42"/>
        <end position="118"/>
    </location>
</feature>
<dbReference type="InterPro" id="IPR022671">
    <property type="entry name" value="Ribosomal_uL2_CS"/>
</dbReference>
<feature type="compositionally biased region" description="Basic residues" evidence="6">
    <location>
        <begin position="265"/>
        <end position="282"/>
    </location>
</feature>
<dbReference type="NCBIfam" id="TIGR01171">
    <property type="entry name" value="rplB_bact"/>
    <property type="match status" value="1"/>
</dbReference>
<dbReference type="InterPro" id="IPR022669">
    <property type="entry name" value="Ribosomal_uL2_C"/>
</dbReference>
<protein>
    <recommendedName>
        <fullName evidence="4 5">Large ribosomal subunit protein uL2</fullName>
    </recommendedName>
</protein>
<feature type="domain" description="Large ribosomal subunit protein uL2 C-terminal" evidence="7">
    <location>
        <begin position="130"/>
        <end position="258"/>
    </location>
</feature>
<evidence type="ECO:0000256" key="5">
    <source>
        <dbReference type="HAMAP-Rule" id="MF_01320"/>
    </source>
</evidence>
<dbReference type="EMBL" id="FLUP01000001">
    <property type="protein sequence ID" value="SBV95768.1"/>
    <property type="molecule type" value="Genomic_DNA"/>
</dbReference>
<dbReference type="InterPro" id="IPR005880">
    <property type="entry name" value="Ribosomal_uL2_bac/org-type"/>
</dbReference>
<dbReference type="PIRSF" id="PIRSF002158">
    <property type="entry name" value="Ribosomal_L2"/>
    <property type="match status" value="1"/>
</dbReference>
<dbReference type="HAMAP" id="MF_01320_B">
    <property type="entry name" value="Ribosomal_uL2_B"/>
    <property type="match status" value="1"/>
</dbReference>
<dbReference type="GO" id="GO:0015934">
    <property type="term" value="C:large ribosomal subunit"/>
    <property type="evidence" value="ECO:0007669"/>
    <property type="project" value="InterPro"/>
</dbReference>
<dbReference type="RefSeq" id="WP_192113623.1">
    <property type="nucleotide sequence ID" value="NZ_CABUEN010000005.1"/>
</dbReference>
<evidence type="ECO:0000256" key="1">
    <source>
        <dbReference type="ARBA" id="ARBA00005636"/>
    </source>
</evidence>
<dbReference type="SUPFAM" id="SSF50104">
    <property type="entry name" value="Translation proteins SH3-like domain"/>
    <property type="match status" value="1"/>
</dbReference>
<evidence type="ECO:0000259" key="8">
    <source>
        <dbReference type="SMART" id="SM01383"/>
    </source>
</evidence>
<evidence type="ECO:0000256" key="6">
    <source>
        <dbReference type="SAM" id="MobiDB-lite"/>
    </source>
</evidence>
<dbReference type="GO" id="GO:0016740">
    <property type="term" value="F:transferase activity"/>
    <property type="evidence" value="ECO:0007669"/>
    <property type="project" value="InterPro"/>
</dbReference>
<dbReference type="InterPro" id="IPR012340">
    <property type="entry name" value="NA-bd_OB-fold"/>
</dbReference>
<keyword evidence="5" id="KW-0699">rRNA-binding</keyword>
<dbReference type="SUPFAM" id="SSF50249">
    <property type="entry name" value="Nucleic acid-binding proteins"/>
    <property type="match status" value="1"/>
</dbReference>
<sequence length="282" mass="30900">MAVRKLKPTSAGRRFQTVSDFEEITRTRPEKSLTEGLTKKAGRNNLGRVTSRRRGGGVKRLYRIIDFKRDKTGVEATVAHIEYDPNRTARIALLHYSDGEKRYILAPVGLKQGDKIMSGINERNGVVADIKPGNALQMARIPVGTVVHNIELYPGKGGQMCRAAGTYAQLVAKEGNYALLRLPSGEVRKVLATCVATVGQVGNVHHETISLGKAGRNRWLGRRPKVRGVAMNPIDHPLGGGEGRSSGGRHPVSPWGMPAKGYKTRDKKKASSRLIIKRRGQK</sequence>
<keyword evidence="2 5" id="KW-0689">Ribosomal protein</keyword>
<comment type="subunit">
    <text evidence="5">Part of the 50S ribosomal subunit. Forms a bridge to the 30S subunit in the 70S ribosome.</text>
</comment>
<dbReference type="GO" id="GO:0002181">
    <property type="term" value="P:cytoplasmic translation"/>
    <property type="evidence" value="ECO:0007669"/>
    <property type="project" value="TreeGrafter"/>
</dbReference>
<organism evidence="9">
    <name type="scientific">uncultured Desulfovibrio sp</name>
    <dbReference type="NCBI Taxonomy" id="167968"/>
    <lineage>
        <taxon>Bacteria</taxon>
        <taxon>Pseudomonadati</taxon>
        <taxon>Thermodesulfobacteriota</taxon>
        <taxon>Desulfovibrionia</taxon>
        <taxon>Desulfovibrionales</taxon>
        <taxon>Desulfovibrionaceae</taxon>
        <taxon>Desulfovibrio</taxon>
        <taxon>environmental samples</taxon>
    </lineage>
</organism>
<evidence type="ECO:0000256" key="3">
    <source>
        <dbReference type="ARBA" id="ARBA00023274"/>
    </source>
</evidence>
<dbReference type="Pfam" id="PF00181">
    <property type="entry name" value="Ribosomal_L2_N"/>
    <property type="match status" value="1"/>
</dbReference>
<evidence type="ECO:0000256" key="2">
    <source>
        <dbReference type="ARBA" id="ARBA00022980"/>
    </source>
</evidence>
<dbReference type="InterPro" id="IPR008991">
    <property type="entry name" value="Translation_prot_SH3-like_sf"/>
</dbReference>
<dbReference type="Pfam" id="PF03947">
    <property type="entry name" value="Ribosomal_L2_C"/>
    <property type="match status" value="1"/>
</dbReference>
<dbReference type="Gene3D" id="2.30.30.30">
    <property type="match status" value="1"/>
</dbReference>
<evidence type="ECO:0000259" key="7">
    <source>
        <dbReference type="SMART" id="SM01382"/>
    </source>
</evidence>
<dbReference type="InterPro" id="IPR002171">
    <property type="entry name" value="Ribosomal_uL2"/>
</dbReference>
<dbReference type="InterPro" id="IPR014726">
    <property type="entry name" value="Ribosomal_uL2_dom3"/>
</dbReference>
<evidence type="ECO:0000313" key="9">
    <source>
        <dbReference type="EMBL" id="SBV95768.1"/>
    </source>
</evidence>
<dbReference type="PROSITE" id="PS00467">
    <property type="entry name" value="RIBOSOMAL_L2"/>
    <property type="match status" value="1"/>
</dbReference>
<name>A0A212J8J7_9BACT</name>
<dbReference type="Gene3D" id="4.10.950.10">
    <property type="entry name" value="Ribosomal protein L2, domain 3"/>
    <property type="match status" value="1"/>
</dbReference>
<dbReference type="InterPro" id="IPR014722">
    <property type="entry name" value="Rib_uL2_dom2"/>
</dbReference>
<gene>
    <name evidence="5 9" type="primary">rplB</name>
    <name evidence="9" type="ORF">KM92DES2_10703</name>
</gene>
<dbReference type="PANTHER" id="PTHR13691:SF5">
    <property type="entry name" value="LARGE RIBOSOMAL SUBUNIT PROTEIN UL2M"/>
    <property type="match status" value="1"/>
</dbReference>